<dbReference type="InterPro" id="IPR027417">
    <property type="entry name" value="P-loop_NTPase"/>
</dbReference>
<dbReference type="SUPFAM" id="SSF52540">
    <property type="entry name" value="P-loop containing nucleoside triphosphate hydrolases"/>
    <property type="match status" value="1"/>
</dbReference>
<comment type="similarity">
    <text evidence="4">Belongs to the TRAFAC class dynamin-like GTPase superfamily. GB1/RHD3 GTPase family.</text>
</comment>
<dbReference type="GO" id="GO:0005525">
    <property type="term" value="F:GTP binding"/>
    <property type="evidence" value="ECO:0007669"/>
    <property type="project" value="UniProtKB-KW"/>
</dbReference>
<sequence>MALSDQQNHDQPLKIIEIAEEEKDGKTVHELKLNEENLKKIMLHPDVANNAVMIVAIAGALRKGKSFLLDFFIKYLEAQMSANWLGDDDEIKGFQWRNGTAIVTYGIQIWSKPFIFENKDGKKVAVLLMDTQGIFDCRSTKQDGANIFTLSCLISSVQIYNLMHQLQADDLENLEFFTEFVKTVKRCSDITADGRSRIMLLIRDWGCPEEFSYGDEGGSRYVDMQLEIEENQPEQQKKIRRTLKEGVLDLTGYLLPYPGKAVATEKLYRCLVKDVDKDFLHFVKILVSNIFSKKNMATKQMNGADVRGKEMVDYIEKFVSVLNDGKCPSLETTVEVIAEKGRQLGITEALALYNSQMQQCLDKSEVSMKKLEEYHQKFKKHAFDSMEKYPRIIVAEHEVECFINLGNKIDDAYKSYQSQTTEAKEKIRKEKRIEFVKTYIVPISIAGSAIIFNYFPVIACTTATIGVFSWGISKYF</sequence>
<keyword evidence="5" id="KW-0472">Membrane</keyword>
<dbReference type="InterPro" id="IPR003191">
    <property type="entry name" value="Guanylate-bd/ATL_C"/>
</dbReference>
<accession>A0A8W8M8P4</accession>
<dbReference type="OMA" id="ACERNST"/>
<feature type="domain" description="GB1/RHD3-type G" evidence="6">
    <location>
        <begin position="49"/>
        <end position="295"/>
    </location>
</feature>
<dbReference type="AlphaFoldDB" id="A0A8W8M8P4"/>
<dbReference type="Proteomes" id="UP000005408">
    <property type="component" value="Unassembled WGS sequence"/>
</dbReference>
<dbReference type="Gene3D" id="3.40.50.300">
    <property type="entry name" value="P-loop containing nucleotide triphosphate hydrolases"/>
    <property type="match status" value="1"/>
</dbReference>
<dbReference type="OrthoDB" id="7788754at2759"/>
<evidence type="ECO:0000313" key="7">
    <source>
        <dbReference type="EnsemblMetazoa" id="G32304.2:cds"/>
    </source>
</evidence>
<dbReference type="PROSITE" id="PS51715">
    <property type="entry name" value="G_GB1_RHD3"/>
    <property type="match status" value="1"/>
</dbReference>
<evidence type="ECO:0000256" key="5">
    <source>
        <dbReference type="SAM" id="Phobius"/>
    </source>
</evidence>
<reference evidence="7" key="1">
    <citation type="submission" date="2022-08" db="UniProtKB">
        <authorList>
            <consortium name="EnsemblMetazoa"/>
        </authorList>
    </citation>
    <scope>IDENTIFICATION</scope>
    <source>
        <strain evidence="7">05x7-T-G4-1.051#20</strain>
    </source>
</reference>
<evidence type="ECO:0000313" key="8">
    <source>
        <dbReference type="Proteomes" id="UP000005408"/>
    </source>
</evidence>
<dbReference type="InterPro" id="IPR036543">
    <property type="entry name" value="Guanylate-bd_C_sf"/>
</dbReference>
<dbReference type="EnsemblMetazoa" id="G32304.2">
    <property type="protein sequence ID" value="G32304.2:cds"/>
    <property type="gene ID" value="G32304"/>
</dbReference>
<dbReference type="GO" id="GO:0003924">
    <property type="term" value="F:GTPase activity"/>
    <property type="evidence" value="ECO:0007669"/>
    <property type="project" value="InterPro"/>
</dbReference>
<keyword evidence="3" id="KW-0342">GTP-binding</keyword>
<keyword evidence="2" id="KW-0378">Hydrolase</keyword>
<protein>
    <recommendedName>
        <fullName evidence="6">GB1/RHD3-type G domain-containing protein</fullName>
    </recommendedName>
</protein>
<dbReference type="Pfam" id="PF02263">
    <property type="entry name" value="GBP"/>
    <property type="match status" value="1"/>
</dbReference>
<keyword evidence="5" id="KW-1133">Transmembrane helix</keyword>
<evidence type="ECO:0000259" key="6">
    <source>
        <dbReference type="PROSITE" id="PS51715"/>
    </source>
</evidence>
<dbReference type="Pfam" id="PF02841">
    <property type="entry name" value="GBP_C"/>
    <property type="match status" value="1"/>
</dbReference>
<dbReference type="Gene3D" id="1.20.58.420">
    <property type="entry name" value="AHSP"/>
    <property type="match status" value="1"/>
</dbReference>
<dbReference type="PANTHER" id="PTHR10751">
    <property type="entry name" value="GUANYLATE BINDING PROTEIN"/>
    <property type="match status" value="1"/>
</dbReference>
<keyword evidence="8" id="KW-1185">Reference proteome</keyword>
<dbReference type="SUPFAM" id="SSF48340">
    <property type="entry name" value="Interferon-induced guanylate-binding protein 1 (GBP1), C-terminal domain"/>
    <property type="match status" value="1"/>
</dbReference>
<evidence type="ECO:0000256" key="1">
    <source>
        <dbReference type="ARBA" id="ARBA00022741"/>
    </source>
</evidence>
<organism evidence="7 8">
    <name type="scientific">Magallana gigas</name>
    <name type="common">Pacific oyster</name>
    <name type="synonym">Crassostrea gigas</name>
    <dbReference type="NCBI Taxonomy" id="29159"/>
    <lineage>
        <taxon>Eukaryota</taxon>
        <taxon>Metazoa</taxon>
        <taxon>Spiralia</taxon>
        <taxon>Lophotrochozoa</taxon>
        <taxon>Mollusca</taxon>
        <taxon>Bivalvia</taxon>
        <taxon>Autobranchia</taxon>
        <taxon>Pteriomorphia</taxon>
        <taxon>Ostreida</taxon>
        <taxon>Ostreoidea</taxon>
        <taxon>Ostreidae</taxon>
        <taxon>Magallana</taxon>
    </lineage>
</organism>
<feature type="transmembrane region" description="Helical" evidence="5">
    <location>
        <begin position="451"/>
        <end position="472"/>
    </location>
</feature>
<evidence type="ECO:0000256" key="3">
    <source>
        <dbReference type="ARBA" id="ARBA00023134"/>
    </source>
</evidence>
<proteinExistence type="inferred from homology"/>
<dbReference type="InterPro" id="IPR030386">
    <property type="entry name" value="G_GB1_RHD3_dom"/>
</dbReference>
<evidence type="ECO:0000256" key="2">
    <source>
        <dbReference type="ARBA" id="ARBA00022801"/>
    </source>
</evidence>
<keyword evidence="5" id="KW-0812">Transmembrane</keyword>
<name>A0A8W8M8P4_MAGGI</name>
<evidence type="ECO:0000256" key="4">
    <source>
        <dbReference type="PROSITE-ProRule" id="PRU01052"/>
    </source>
</evidence>
<keyword evidence="1" id="KW-0547">Nucleotide-binding</keyword>
<dbReference type="InterPro" id="IPR015894">
    <property type="entry name" value="Guanylate-bd_N"/>
</dbReference>